<protein>
    <submittedName>
        <fullName evidence="1">Uncharacterized protein</fullName>
    </submittedName>
</protein>
<dbReference type="PANTHER" id="PTHR44218">
    <property type="entry name" value="PROTEIN SPA1-RELATED 2"/>
    <property type="match status" value="1"/>
</dbReference>
<dbReference type="EMBL" id="CM007648">
    <property type="protein sequence ID" value="ONM24991.1"/>
    <property type="molecule type" value="Genomic_DNA"/>
</dbReference>
<dbReference type="InterPro" id="IPR044630">
    <property type="entry name" value="SPA1/2/3/4"/>
</dbReference>
<name>A0A1D6F0G1_MAIZE</name>
<reference evidence="1" key="1">
    <citation type="submission" date="2015-12" db="EMBL/GenBank/DDBJ databases">
        <title>Update maize B73 reference genome by single molecule sequencing technologies.</title>
        <authorList>
            <consortium name="Maize Genome Sequencing Project"/>
            <person name="Ware D."/>
        </authorList>
    </citation>
    <scope>NUCLEOTIDE SEQUENCE [LARGE SCALE GENOMIC DNA]</scope>
    <source>
        <tissue evidence="1">Seedling</tissue>
    </source>
</reference>
<dbReference type="GO" id="GO:0009640">
    <property type="term" value="P:photomorphogenesis"/>
    <property type="evidence" value="ECO:0007669"/>
    <property type="project" value="InterPro"/>
</dbReference>
<organism evidence="1">
    <name type="scientific">Zea mays</name>
    <name type="common">Maize</name>
    <dbReference type="NCBI Taxonomy" id="4577"/>
    <lineage>
        <taxon>Eukaryota</taxon>
        <taxon>Viridiplantae</taxon>
        <taxon>Streptophyta</taxon>
        <taxon>Embryophyta</taxon>
        <taxon>Tracheophyta</taxon>
        <taxon>Spermatophyta</taxon>
        <taxon>Magnoliopsida</taxon>
        <taxon>Liliopsida</taxon>
        <taxon>Poales</taxon>
        <taxon>Poaceae</taxon>
        <taxon>PACMAD clade</taxon>
        <taxon>Panicoideae</taxon>
        <taxon>Andropogonodae</taxon>
        <taxon>Andropogoneae</taxon>
        <taxon>Tripsacinae</taxon>
        <taxon>Zea</taxon>
    </lineage>
</organism>
<dbReference type="PANTHER" id="PTHR44218:SF6">
    <property type="entry name" value="PROTEIN SUPPRESSOR OF PHYA-105 1"/>
    <property type="match status" value="1"/>
</dbReference>
<dbReference type="InParanoid" id="A0A1D6F0G1"/>
<gene>
    <name evidence="1" type="ORF">ZEAMMB73_Zm00001d006767</name>
</gene>
<accession>A0A1D6F0G1</accession>
<proteinExistence type="predicted"/>
<dbReference type="SMR" id="A0A1D6F0G1"/>
<dbReference type="STRING" id="4577.A0A1D6F0G1"/>
<evidence type="ECO:0000313" key="1">
    <source>
        <dbReference type="EMBL" id="ONM24991.1"/>
    </source>
</evidence>
<dbReference type="AlphaFoldDB" id="A0A1D6F0G1"/>
<sequence length="112" mass="12207">MQSAKLSVELGSLQTDITEVDKRHSARMRLSLDDTDVLPSSSALSGASVSALQGALLSGLLPASYKSSIYEERVMRNLVQLENAYYSMRSSLDTYETNVIKRPDISCRSGSS</sequence>